<reference evidence="2 3" key="1">
    <citation type="journal article" date="2014" name="PLoS ONE">
        <title>Global Analysis of Gene Expression Profiles in Physic Nut (Jatropha curcas L.) Seedlings Exposed to Salt Stress.</title>
        <authorList>
            <person name="Zhang L."/>
            <person name="Zhang C."/>
            <person name="Wu P."/>
            <person name="Chen Y."/>
            <person name="Li M."/>
            <person name="Jiang H."/>
            <person name="Wu G."/>
        </authorList>
    </citation>
    <scope>NUCLEOTIDE SEQUENCE [LARGE SCALE GENOMIC DNA]</scope>
    <source>
        <strain evidence="3">cv. GZQX0401</strain>
        <tissue evidence="2">Young leaves</tissue>
    </source>
</reference>
<organism evidence="2 3">
    <name type="scientific">Jatropha curcas</name>
    <name type="common">Barbados nut</name>
    <dbReference type="NCBI Taxonomy" id="180498"/>
    <lineage>
        <taxon>Eukaryota</taxon>
        <taxon>Viridiplantae</taxon>
        <taxon>Streptophyta</taxon>
        <taxon>Embryophyta</taxon>
        <taxon>Tracheophyta</taxon>
        <taxon>Spermatophyta</taxon>
        <taxon>Magnoliopsida</taxon>
        <taxon>eudicotyledons</taxon>
        <taxon>Gunneridae</taxon>
        <taxon>Pentapetalae</taxon>
        <taxon>rosids</taxon>
        <taxon>fabids</taxon>
        <taxon>Malpighiales</taxon>
        <taxon>Euphorbiaceae</taxon>
        <taxon>Crotonoideae</taxon>
        <taxon>Jatropheae</taxon>
        <taxon>Jatropha</taxon>
    </lineage>
</organism>
<evidence type="ECO:0000256" key="1">
    <source>
        <dbReference type="SAM" id="MobiDB-lite"/>
    </source>
</evidence>
<dbReference type="Proteomes" id="UP000027138">
    <property type="component" value="Unassembled WGS sequence"/>
</dbReference>
<evidence type="ECO:0000313" key="2">
    <source>
        <dbReference type="EMBL" id="KDP20311.1"/>
    </source>
</evidence>
<evidence type="ECO:0000313" key="3">
    <source>
        <dbReference type="Proteomes" id="UP000027138"/>
    </source>
</evidence>
<dbReference type="AlphaFoldDB" id="A0A067J983"/>
<protein>
    <submittedName>
        <fullName evidence="2">Uncharacterized protein</fullName>
    </submittedName>
</protein>
<dbReference type="EMBL" id="KK916272">
    <property type="protein sequence ID" value="KDP20311.1"/>
    <property type="molecule type" value="Genomic_DNA"/>
</dbReference>
<feature type="region of interest" description="Disordered" evidence="1">
    <location>
        <begin position="1"/>
        <end position="46"/>
    </location>
</feature>
<sequence length="94" mass="10694">MRKVSRPTLSKNAAGNARGERRERLRSRPPQFVERTGERQAIATKKERKRVGEGVFLSWSAHRGRYCPLWATQARTVLSLGPGFSTHPKRRLPG</sequence>
<name>A0A067J983_JATCU</name>
<proteinExistence type="predicted"/>
<gene>
    <name evidence="2" type="ORF">JCGZ_06937</name>
</gene>
<keyword evidence="3" id="KW-1185">Reference proteome</keyword>
<accession>A0A067J983</accession>